<dbReference type="KEGG" id="rlt:Rleg2_1119"/>
<dbReference type="AlphaFoldDB" id="A0ABF7QK64"/>
<dbReference type="Proteomes" id="UP000008330">
    <property type="component" value="Chromosome"/>
</dbReference>
<evidence type="ECO:0000313" key="1">
    <source>
        <dbReference type="EMBL" id="ACI54413.1"/>
    </source>
</evidence>
<sequence>MKVTFHKAGPDAPSLYHFKVTSSRVTSGKLLEPGSDTIVVLLDDLKNPYRERELELIVRIVSALTDSTVTSYDY</sequence>
<gene>
    <name evidence="1" type="ordered locus">Rleg2_1119</name>
</gene>
<evidence type="ECO:0000313" key="2">
    <source>
        <dbReference type="Proteomes" id="UP000008330"/>
    </source>
</evidence>
<dbReference type="EMBL" id="CP001191">
    <property type="protein sequence ID" value="ACI54413.1"/>
    <property type="molecule type" value="Genomic_DNA"/>
</dbReference>
<proteinExistence type="predicted"/>
<protein>
    <submittedName>
        <fullName evidence="1">Uncharacterized protein</fullName>
    </submittedName>
</protein>
<name>A0ABF7QK64_RHILW</name>
<accession>A0ABF7QK64</accession>
<dbReference type="RefSeq" id="WP_012557215.1">
    <property type="nucleotide sequence ID" value="NC_011369.1"/>
</dbReference>
<keyword evidence="2" id="KW-1185">Reference proteome</keyword>
<organism evidence="1 2">
    <name type="scientific">Rhizobium leguminosarum bv. trifolii (strain WSM2304)</name>
    <dbReference type="NCBI Taxonomy" id="395492"/>
    <lineage>
        <taxon>Bacteria</taxon>
        <taxon>Pseudomonadati</taxon>
        <taxon>Pseudomonadota</taxon>
        <taxon>Alphaproteobacteria</taxon>
        <taxon>Hyphomicrobiales</taxon>
        <taxon>Rhizobiaceae</taxon>
        <taxon>Rhizobium/Agrobacterium group</taxon>
        <taxon>Rhizobium</taxon>
    </lineage>
</organism>
<reference evidence="1 2" key="1">
    <citation type="journal article" date="2010" name="Stand. Genomic Sci.">
        <title>Complete genome sequence of Rhizobium leguminosarum bv trifolii strain WSM2304, an effective microsymbiont of the South American clover Trifolium polymorphum.</title>
        <authorList>
            <person name="Reeve W."/>
            <person name="O'Hara G."/>
            <person name="Chain P."/>
            <person name="Ardley J."/>
            <person name="Brau L."/>
            <person name="Nandesena K."/>
            <person name="Tiwari R."/>
            <person name="Malfatti S."/>
            <person name="Kiss H."/>
            <person name="Lapidus A."/>
            <person name="Copeland A."/>
            <person name="Nolan M."/>
            <person name="Land M."/>
            <person name="Ivanova N."/>
            <person name="Mavromatis K."/>
            <person name="Markowitz V."/>
            <person name="Kyrpides N."/>
            <person name="Melino V."/>
            <person name="Denton M."/>
            <person name="Yates R."/>
            <person name="Howieson J."/>
        </authorList>
    </citation>
    <scope>NUCLEOTIDE SEQUENCE [LARGE SCALE GENOMIC DNA]</scope>
    <source>
        <strain evidence="1 2">WSM2304</strain>
    </source>
</reference>